<comment type="caution">
    <text evidence="7">The sequence shown here is derived from an EMBL/GenBank/DDBJ whole genome shotgun (WGS) entry which is preliminary data.</text>
</comment>
<dbReference type="InterPro" id="IPR025188">
    <property type="entry name" value="DUF4113"/>
</dbReference>
<evidence type="ECO:0000259" key="6">
    <source>
        <dbReference type="PROSITE" id="PS50173"/>
    </source>
</evidence>
<reference evidence="7 8" key="1">
    <citation type="submission" date="2024-09" db="EMBL/GenBank/DDBJ databases">
        <authorList>
            <person name="Sun Q."/>
            <person name="Mori K."/>
        </authorList>
    </citation>
    <scope>NUCLEOTIDE SEQUENCE [LARGE SCALE GENOMIC DNA]</scope>
    <source>
        <strain evidence="7 8">CCM 8626</strain>
    </source>
</reference>
<protein>
    <submittedName>
        <fullName evidence="7">Translesion error-prone DNA polymerase V subunit UmuC</fullName>
        <ecNumber evidence="7">2.7.7.7</ecNumber>
    </submittedName>
</protein>
<evidence type="ECO:0000256" key="2">
    <source>
        <dbReference type="ARBA" id="ARBA00022763"/>
    </source>
</evidence>
<dbReference type="InterPro" id="IPR043502">
    <property type="entry name" value="DNA/RNA_pol_sf"/>
</dbReference>
<dbReference type="PANTHER" id="PTHR11076:SF34">
    <property type="entry name" value="PROTEIN UMUC"/>
    <property type="match status" value="1"/>
</dbReference>
<feature type="domain" description="UmuC" evidence="6">
    <location>
        <begin position="2"/>
        <end position="187"/>
    </location>
</feature>
<evidence type="ECO:0000256" key="5">
    <source>
        <dbReference type="ARBA" id="ARBA00023236"/>
    </source>
</evidence>
<evidence type="ECO:0000256" key="3">
    <source>
        <dbReference type="ARBA" id="ARBA00023199"/>
    </source>
</evidence>
<keyword evidence="8" id="KW-1185">Reference proteome</keyword>
<gene>
    <name evidence="7" type="primary">umuC</name>
    <name evidence="7" type="ORF">ACFFJ3_05220</name>
</gene>
<organism evidence="7 8">
    <name type="scientific">Serratia aquatilis</name>
    <dbReference type="NCBI Taxonomy" id="1737515"/>
    <lineage>
        <taxon>Bacteria</taxon>
        <taxon>Pseudomonadati</taxon>
        <taxon>Pseudomonadota</taxon>
        <taxon>Gammaproteobacteria</taxon>
        <taxon>Enterobacterales</taxon>
        <taxon>Yersiniaceae</taxon>
        <taxon>Serratia</taxon>
    </lineage>
</organism>
<keyword evidence="5" id="KW-0742">SOS response</keyword>
<dbReference type="InterPro" id="IPR050116">
    <property type="entry name" value="DNA_polymerase-Y"/>
</dbReference>
<dbReference type="EMBL" id="JBHLXG010000003">
    <property type="protein sequence ID" value="MFC0225907.1"/>
    <property type="molecule type" value="Genomic_DNA"/>
</dbReference>
<dbReference type="SUPFAM" id="SSF56672">
    <property type="entry name" value="DNA/RNA polymerases"/>
    <property type="match status" value="1"/>
</dbReference>
<dbReference type="InterPro" id="IPR043128">
    <property type="entry name" value="Rev_trsase/Diguanyl_cyclase"/>
</dbReference>
<keyword evidence="7" id="KW-0548">Nucleotidyltransferase</keyword>
<evidence type="ECO:0000313" key="8">
    <source>
        <dbReference type="Proteomes" id="UP001589792"/>
    </source>
</evidence>
<dbReference type="NCBIfam" id="NF002955">
    <property type="entry name" value="PRK03609.1"/>
    <property type="match status" value="1"/>
</dbReference>
<dbReference type="SUPFAM" id="SSF100879">
    <property type="entry name" value="Lesion bypass DNA polymerase (Y-family), little finger domain"/>
    <property type="match status" value="1"/>
</dbReference>
<dbReference type="Gene3D" id="3.40.1170.60">
    <property type="match status" value="1"/>
</dbReference>
<evidence type="ECO:0000256" key="4">
    <source>
        <dbReference type="ARBA" id="ARBA00023204"/>
    </source>
</evidence>
<dbReference type="Gene3D" id="3.30.70.270">
    <property type="match status" value="1"/>
</dbReference>
<evidence type="ECO:0000256" key="1">
    <source>
        <dbReference type="ARBA" id="ARBA00010945"/>
    </source>
</evidence>
<dbReference type="Pfam" id="PF11799">
    <property type="entry name" value="IMS_C"/>
    <property type="match status" value="1"/>
</dbReference>
<dbReference type="InterPro" id="IPR036775">
    <property type="entry name" value="DNA_pol_Y-fam_lit_finger_sf"/>
</dbReference>
<keyword evidence="2" id="KW-0227">DNA damage</keyword>
<dbReference type="PANTHER" id="PTHR11076">
    <property type="entry name" value="DNA REPAIR POLYMERASE UMUC / TRANSFERASE FAMILY MEMBER"/>
    <property type="match status" value="1"/>
</dbReference>
<sequence length="422" mass="47759">MYALADVNNFYASCETLWRPDLRGRPVVVLSNNDGCVVARNKEAKQLRLPMGGPYFKIKQQFERAGGVAFSSNYELYADMSARVMTILDEMVPHVEMYSIDESFLDLTGVDNHIELEAFGRQIRTRVLRDTGLKIGVGIAQTKTLAKLANFAAKKWDNTGGVVDLSDPLRQRKLMNLVPVAEVWGIGRQISKKLNMLGIETALQLADASTAMMRKHFSVVIERTVRELRGEPCLVLEEFAATKQQIICSRSFGERITEYEQMHQAICMYATRAAEKLREERQYCRHVSAWIKTSPFSANEAYYGNSANILLSIPTQDTRDIITAAMRCLDAIWRPGHRYQKGGVMLQDFFSQGVAQFELFDEYRPQPNSEQLMKVLDTINKSGGAKIWFAGQGADQAWAMKRELLSPAYTTRLSDLPHARVY</sequence>
<dbReference type="EC" id="2.7.7.7" evidence="7"/>
<dbReference type="PROSITE" id="PS50173">
    <property type="entry name" value="UMUC"/>
    <property type="match status" value="1"/>
</dbReference>
<dbReference type="GO" id="GO:0003887">
    <property type="term" value="F:DNA-directed DNA polymerase activity"/>
    <property type="evidence" value="ECO:0007669"/>
    <property type="project" value="UniProtKB-EC"/>
</dbReference>
<name>A0ABV6EA76_9GAMM</name>
<dbReference type="Proteomes" id="UP001589792">
    <property type="component" value="Unassembled WGS sequence"/>
</dbReference>
<dbReference type="Pfam" id="PF00817">
    <property type="entry name" value="IMS"/>
    <property type="match status" value="1"/>
</dbReference>
<dbReference type="Pfam" id="PF13438">
    <property type="entry name" value="DUF4113"/>
    <property type="match status" value="1"/>
</dbReference>
<dbReference type="InterPro" id="IPR017961">
    <property type="entry name" value="DNA_pol_Y-fam_little_finger"/>
</dbReference>
<dbReference type="Gene3D" id="1.10.150.20">
    <property type="entry name" value="5' to 3' exonuclease, C-terminal subdomain"/>
    <property type="match status" value="1"/>
</dbReference>
<dbReference type="RefSeq" id="WP_380673564.1">
    <property type="nucleotide sequence ID" value="NZ_CP173186.1"/>
</dbReference>
<keyword evidence="4" id="KW-0234">DNA repair</keyword>
<accession>A0ABV6EA76</accession>
<keyword evidence="7" id="KW-0808">Transferase</keyword>
<keyword evidence="3" id="KW-0741">SOS mutagenesis</keyword>
<dbReference type="Gene3D" id="3.30.1490.100">
    <property type="entry name" value="DNA polymerase, Y-family, little finger domain"/>
    <property type="match status" value="1"/>
</dbReference>
<proteinExistence type="inferred from homology"/>
<dbReference type="InterPro" id="IPR001126">
    <property type="entry name" value="UmuC"/>
</dbReference>
<dbReference type="CDD" id="cd01700">
    <property type="entry name" value="PolY_Pol_V_umuC"/>
    <property type="match status" value="1"/>
</dbReference>
<evidence type="ECO:0000313" key="7">
    <source>
        <dbReference type="EMBL" id="MFC0225907.1"/>
    </source>
</evidence>
<comment type="similarity">
    <text evidence="1">Belongs to the DNA polymerase type-Y family.</text>
</comment>